<keyword evidence="2 4" id="KW-0378">Hydrolase</keyword>
<keyword evidence="3 4" id="KW-0546">Nucleotide metabolism</keyword>
<dbReference type="GO" id="GO:0033973">
    <property type="term" value="F:dCTP deaminase (dUMP-forming) activity"/>
    <property type="evidence" value="ECO:0007669"/>
    <property type="project" value="UniProtKB-UniRule"/>
</dbReference>
<dbReference type="OrthoDB" id="9780956at2"/>
<evidence type="ECO:0000256" key="1">
    <source>
        <dbReference type="ARBA" id="ARBA00022741"/>
    </source>
</evidence>
<dbReference type="EC" id="3.5.4.30" evidence="4"/>
<dbReference type="InterPro" id="IPR033704">
    <property type="entry name" value="dUTPase_trimeric"/>
</dbReference>
<feature type="binding site" evidence="4">
    <location>
        <position position="146"/>
    </location>
    <ligand>
        <name>dCTP</name>
        <dbReference type="ChEBI" id="CHEBI:61481"/>
    </ligand>
</feature>
<dbReference type="RefSeq" id="WP_073460397.1">
    <property type="nucleotide sequence ID" value="NZ_FRAP01000030.1"/>
</dbReference>
<accession>A0A1M7AWC8</accession>
<sequence length="200" mass="21788">MLADWHILDALRSRRVVVDPVEPDQVQPASIDLRLDDRFAQLRGGADAIDPACDNVGVFRTFQVQAGSCHVMQPGECLLASTLERVELADDVVGRVEGKSSLGRLFLLVHATAGFIDPGFSGHITLELVNVSPRPWRLWPGMRIAQLSLQQMSAPAAAPYGSAEVGSHYQHQPRGPVLSRVHQRFTAVPPALIAEMREAG</sequence>
<organism evidence="5 6">
    <name type="scientific">Pseudonocardia thermophila</name>
    <dbReference type="NCBI Taxonomy" id="1848"/>
    <lineage>
        <taxon>Bacteria</taxon>
        <taxon>Bacillati</taxon>
        <taxon>Actinomycetota</taxon>
        <taxon>Actinomycetes</taxon>
        <taxon>Pseudonocardiales</taxon>
        <taxon>Pseudonocardiaceae</taxon>
        <taxon>Pseudonocardia</taxon>
    </lineage>
</organism>
<evidence type="ECO:0000313" key="6">
    <source>
        <dbReference type="Proteomes" id="UP000184363"/>
    </source>
</evidence>
<dbReference type="CDD" id="cd07557">
    <property type="entry name" value="trimeric_dUTPase"/>
    <property type="match status" value="1"/>
</dbReference>
<keyword evidence="6" id="KW-1185">Reference proteome</keyword>
<dbReference type="Pfam" id="PF22769">
    <property type="entry name" value="DCD"/>
    <property type="match status" value="1"/>
</dbReference>
<dbReference type="EMBL" id="FRAP01000030">
    <property type="protein sequence ID" value="SHL47043.1"/>
    <property type="molecule type" value="Genomic_DNA"/>
</dbReference>
<dbReference type="GO" id="GO:0015949">
    <property type="term" value="P:nucleobase-containing small molecule interconversion"/>
    <property type="evidence" value="ECO:0007669"/>
    <property type="project" value="TreeGrafter"/>
</dbReference>
<dbReference type="FunFam" id="2.70.40.10:FF:000005">
    <property type="entry name" value="dCTP deaminase, dUMP-forming"/>
    <property type="match status" value="1"/>
</dbReference>
<dbReference type="PANTHER" id="PTHR42680:SF3">
    <property type="entry name" value="DCTP DEAMINASE"/>
    <property type="match status" value="1"/>
</dbReference>
<comment type="similarity">
    <text evidence="4">Belongs to the dCTP deaminase family.</text>
</comment>
<dbReference type="Proteomes" id="UP000184363">
    <property type="component" value="Unassembled WGS sequence"/>
</dbReference>
<comment type="catalytic activity">
    <reaction evidence="4">
        <text>dCTP + 2 H2O = dUMP + NH4(+) + diphosphate</text>
        <dbReference type="Rhea" id="RHEA:19205"/>
        <dbReference type="ChEBI" id="CHEBI:15377"/>
        <dbReference type="ChEBI" id="CHEBI:28938"/>
        <dbReference type="ChEBI" id="CHEBI:33019"/>
        <dbReference type="ChEBI" id="CHEBI:61481"/>
        <dbReference type="ChEBI" id="CHEBI:246422"/>
        <dbReference type="EC" id="3.5.4.30"/>
    </reaction>
</comment>
<protein>
    <recommendedName>
        <fullName evidence="4">dCTP deaminase, dUMP-forming</fullName>
        <ecNumber evidence="4">3.5.4.30</ecNumber>
    </recommendedName>
    <alternativeName>
        <fullName evidence="4">Bifunctional dCTP deaminase:dUTPase</fullName>
    </alternativeName>
    <alternativeName>
        <fullName evidence="4">DCD-DUT</fullName>
    </alternativeName>
</protein>
<comment type="caution">
    <text evidence="4">Lacks conserved residue(s) required for the propagation of feature annotation.</text>
</comment>
<evidence type="ECO:0000313" key="5">
    <source>
        <dbReference type="EMBL" id="SHL47043.1"/>
    </source>
</evidence>
<evidence type="ECO:0000256" key="4">
    <source>
        <dbReference type="HAMAP-Rule" id="MF_00146"/>
    </source>
</evidence>
<comment type="subunit">
    <text evidence="4">Homotrimer.</text>
</comment>
<dbReference type="NCBIfam" id="TIGR02274">
    <property type="entry name" value="dCTP_deam"/>
    <property type="match status" value="1"/>
</dbReference>
<dbReference type="SUPFAM" id="SSF51283">
    <property type="entry name" value="dUTPase-like"/>
    <property type="match status" value="1"/>
</dbReference>
<feature type="binding site" evidence="4">
    <location>
        <position position="117"/>
    </location>
    <ligand>
        <name>dCTP</name>
        <dbReference type="ChEBI" id="CHEBI:61481"/>
    </ligand>
</feature>
<name>A0A1M7AWC8_PSETH</name>
<dbReference type="UniPathway" id="UPA00610">
    <property type="reaction ID" value="UER00667"/>
</dbReference>
<dbReference type="Gene3D" id="2.70.40.10">
    <property type="match status" value="1"/>
</dbReference>
<dbReference type="GO" id="GO:0008829">
    <property type="term" value="F:dCTP deaminase activity"/>
    <property type="evidence" value="ECO:0007669"/>
    <property type="project" value="InterPro"/>
</dbReference>
<dbReference type="GO" id="GO:0006226">
    <property type="term" value="P:dUMP biosynthetic process"/>
    <property type="evidence" value="ECO:0007669"/>
    <property type="project" value="UniProtKB-UniRule"/>
</dbReference>
<evidence type="ECO:0000256" key="2">
    <source>
        <dbReference type="ARBA" id="ARBA00022801"/>
    </source>
</evidence>
<dbReference type="InterPro" id="IPR011962">
    <property type="entry name" value="dCTP_deaminase"/>
</dbReference>
<gene>
    <name evidence="4" type="primary">dcd</name>
    <name evidence="5" type="ORF">SAMN05443637_13044</name>
</gene>
<feature type="site" description="Important for bifunctional activity" evidence="4">
    <location>
        <begin position="114"/>
        <end position="115"/>
    </location>
</feature>
<dbReference type="AlphaFoldDB" id="A0A1M7AWC8"/>
<dbReference type="PANTHER" id="PTHR42680">
    <property type="entry name" value="DCTP DEAMINASE"/>
    <property type="match status" value="1"/>
</dbReference>
<dbReference type="STRING" id="1848.SAMN05443637_13044"/>
<evidence type="ECO:0000256" key="3">
    <source>
        <dbReference type="ARBA" id="ARBA00023080"/>
    </source>
</evidence>
<reference evidence="5 6" key="1">
    <citation type="submission" date="2016-11" db="EMBL/GenBank/DDBJ databases">
        <authorList>
            <person name="Jaros S."/>
            <person name="Januszkiewicz K."/>
            <person name="Wedrychowicz H."/>
        </authorList>
    </citation>
    <scope>NUCLEOTIDE SEQUENCE [LARGE SCALE GENOMIC DNA]</scope>
    <source>
        <strain evidence="5 6">DSM 43832</strain>
    </source>
</reference>
<dbReference type="GO" id="GO:0006229">
    <property type="term" value="P:dUTP biosynthetic process"/>
    <property type="evidence" value="ECO:0007669"/>
    <property type="project" value="InterPro"/>
</dbReference>
<feature type="binding site" evidence="4">
    <location>
        <begin position="99"/>
        <end position="104"/>
    </location>
    <ligand>
        <name>dCTP</name>
        <dbReference type="ChEBI" id="CHEBI:61481"/>
    </ligand>
</feature>
<feature type="binding site" evidence="4">
    <location>
        <position position="160"/>
    </location>
    <ligand>
        <name>dCTP</name>
        <dbReference type="ChEBI" id="CHEBI:61481"/>
    </ligand>
</feature>
<keyword evidence="1 4" id="KW-0547">Nucleotide-binding</keyword>
<dbReference type="InterPro" id="IPR036157">
    <property type="entry name" value="dUTPase-like_sf"/>
</dbReference>
<comment type="pathway">
    <text evidence="4">Pyrimidine metabolism; dUMP biosynthesis; dUMP from dCTP: step 1/1.</text>
</comment>
<feature type="binding site" evidence="4">
    <location>
        <begin position="125"/>
        <end position="127"/>
    </location>
    <ligand>
        <name>dCTP</name>
        <dbReference type="ChEBI" id="CHEBI:61481"/>
    </ligand>
</feature>
<dbReference type="HAMAP" id="MF_00146">
    <property type="entry name" value="dCTP_deaminase"/>
    <property type="match status" value="1"/>
</dbReference>
<comment type="function">
    <text evidence="4">Bifunctional enzyme that catalyzes both the deamination of dCTP to dUTP and the hydrolysis of dUTP to dUMP without releasing the toxic dUTP intermediate.</text>
</comment>
<proteinExistence type="inferred from homology"/>
<feature type="active site" description="Proton donor/acceptor" evidence="4">
    <location>
        <position position="127"/>
    </location>
</feature>
<dbReference type="GO" id="GO:0000166">
    <property type="term" value="F:nucleotide binding"/>
    <property type="evidence" value="ECO:0007669"/>
    <property type="project" value="UniProtKB-KW"/>
</dbReference>